<feature type="region of interest" description="Disordered" evidence="7">
    <location>
        <begin position="225"/>
        <end position="254"/>
    </location>
</feature>
<feature type="compositionally biased region" description="Basic residues" evidence="7">
    <location>
        <begin position="183"/>
        <end position="192"/>
    </location>
</feature>
<evidence type="ECO:0000259" key="8">
    <source>
        <dbReference type="PROSITE" id="PS50968"/>
    </source>
</evidence>
<evidence type="ECO:0000256" key="6">
    <source>
        <dbReference type="RuleBase" id="RU003423"/>
    </source>
</evidence>
<accession>A0A0B0D8H4</accession>
<name>A0A0B0D8H4_9MICC</name>
<dbReference type="PANTHER" id="PTHR43178">
    <property type="entry name" value="DIHYDROLIPOAMIDE ACETYLTRANSFERASE COMPONENT OF PYRUVATE DEHYDROGENASE COMPLEX"/>
    <property type="match status" value="1"/>
</dbReference>
<dbReference type="PROSITE" id="PS00189">
    <property type="entry name" value="LIPOYL"/>
    <property type="match status" value="1"/>
</dbReference>
<feature type="compositionally biased region" description="Low complexity" evidence="7">
    <location>
        <begin position="86"/>
        <end position="103"/>
    </location>
</feature>
<dbReference type="SUPFAM" id="SSF51230">
    <property type="entry name" value="Single hybrid motif"/>
    <property type="match status" value="1"/>
</dbReference>
<dbReference type="AlphaFoldDB" id="A0A0B0D8H4"/>
<dbReference type="SUPFAM" id="SSF52777">
    <property type="entry name" value="CoA-dependent acyltransferases"/>
    <property type="match status" value="1"/>
</dbReference>
<dbReference type="InterPro" id="IPR001078">
    <property type="entry name" value="2-oxoacid_DH_actylTfrase"/>
</dbReference>
<gene>
    <name evidence="10" type="ORF">AS25_11235</name>
</gene>
<feature type="region of interest" description="Disordered" evidence="7">
    <location>
        <begin position="86"/>
        <end position="213"/>
    </location>
</feature>
<evidence type="ECO:0000256" key="2">
    <source>
        <dbReference type="ARBA" id="ARBA00007317"/>
    </source>
</evidence>
<reference evidence="10 11" key="1">
    <citation type="submission" date="2014-09" db="EMBL/GenBank/DDBJ databases">
        <title>High-quality draft genome sequence of Kocuria marina SO9-6, an actinobacterium isolated from a copper mine.</title>
        <authorList>
            <person name="Castro D.B."/>
            <person name="Pereira L.B."/>
            <person name="Silva M.V."/>
            <person name="Silva B.P."/>
            <person name="Zanardi B.R."/>
            <person name="Carlos C."/>
            <person name="Belgini D.R."/>
            <person name="Limache E.G."/>
            <person name="Lacerda G.V."/>
            <person name="Nery M.B."/>
            <person name="Gomes M.B."/>
            <person name="Souza S."/>
            <person name="Silva T.M."/>
            <person name="Rodrigues V.D."/>
            <person name="Paulino L.C."/>
            <person name="Vicentini R."/>
            <person name="Ferraz L.F."/>
            <person name="Ottoboni L.M."/>
        </authorList>
    </citation>
    <scope>NUCLEOTIDE SEQUENCE [LARGE SCALE GENOMIC DNA]</scope>
    <source>
        <strain evidence="10 11">SO9-6</strain>
    </source>
</reference>
<dbReference type="EC" id="2.3.1.-" evidence="6"/>
<dbReference type="Gene3D" id="3.30.559.10">
    <property type="entry name" value="Chloramphenicol acetyltransferase-like domain"/>
    <property type="match status" value="1"/>
</dbReference>
<evidence type="ECO:0000256" key="5">
    <source>
        <dbReference type="ARBA" id="ARBA00023315"/>
    </source>
</evidence>
<dbReference type="PROSITE" id="PS50968">
    <property type="entry name" value="BIOTINYL_LIPOYL"/>
    <property type="match status" value="1"/>
</dbReference>
<evidence type="ECO:0000313" key="11">
    <source>
        <dbReference type="Proteomes" id="UP000030664"/>
    </source>
</evidence>
<dbReference type="RefSeq" id="WP_035965149.1">
    <property type="nucleotide sequence ID" value="NZ_JROM01000048.1"/>
</dbReference>
<feature type="compositionally biased region" description="Low complexity" evidence="7">
    <location>
        <begin position="239"/>
        <end position="253"/>
    </location>
</feature>
<organism evidence="10 11">
    <name type="scientific">Kocuria marina</name>
    <dbReference type="NCBI Taxonomy" id="223184"/>
    <lineage>
        <taxon>Bacteria</taxon>
        <taxon>Bacillati</taxon>
        <taxon>Actinomycetota</taxon>
        <taxon>Actinomycetes</taxon>
        <taxon>Micrococcales</taxon>
        <taxon>Micrococcaceae</taxon>
        <taxon>Kocuria</taxon>
    </lineage>
</organism>
<evidence type="ECO:0000259" key="9">
    <source>
        <dbReference type="PROSITE" id="PS51826"/>
    </source>
</evidence>
<feature type="domain" description="Peripheral subunit-binding (PSBD)" evidence="9">
    <location>
        <begin position="183"/>
        <end position="220"/>
    </location>
</feature>
<evidence type="ECO:0000256" key="4">
    <source>
        <dbReference type="ARBA" id="ARBA00022823"/>
    </source>
</evidence>
<keyword evidence="4 6" id="KW-0450">Lipoyl</keyword>
<dbReference type="Pfam" id="PF02817">
    <property type="entry name" value="E3_binding"/>
    <property type="match status" value="1"/>
</dbReference>
<dbReference type="InterPro" id="IPR004167">
    <property type="entry name" value="PSBD"/>
</dbReference>
<comment type="similarity">
    <text evidence="2 6">Belongs to the 2-oxoacid dehydrogenase family.</text>
</comment>
<dbReference type="Proteomes" id="UP000030664">
    <property type="component" value="Unassembled WGS sequence"/>
</dbReference>
<dbReference type="PROSITE" id="PS51826">
    <property type="entry name" value="PSBD"/>
    <property type="match status" value="1"/>
</dbReference>
<comment type="cofactor">
    <cofactor evidence="1 6">
        <name>(R)-lipoate</name>
        <dbReference type="ChEBI" id="CHEBI:83088"/>
    </cofactor>
</comment>
<dbReference type="EMBL" id="JROM01000048">
    <property type="protein sequence ID" value="KHE73718.1"/>
    <property type="molecule type" value="Genomic_DNA"/>
</dbReference>
<dbReference type="eggNOG" id="COG0508">
    <property type="taxonomic scope" value="Bacteria"/>
</dbReference>
<dbReference type="PANTHER" id="PTHR43178:SF5">
    <property type="entry name" value="LIPOAMIDE ACYLTRANSFERASE COMPONENT OF BRANCHED-CHAIN ALPHA-KETO ACID DEHYDROGENASE COMPLEX, MITOCHONDRIAL"/>
    <property type="match status" value="1"/>
</dbReference>
<protein>
    <recommendedName>
        <fullName evidence="6">Dihydrolipoamide acetyltransferase component of pyruvate dehydrogenase complex</fullName>
        <ecNumber evidence="6">2.3.1.-</ecNumber>
    </recommendedName>
</protein>
<keyword evidence="5 6" id="KW-0012">Acyltransferase</keyword>
<dbReference type="InterPro" id="IPR023213">
    <property type="entry name" value="CAT-like_dom_sf"/>
</dbReference>
<dbReference type="Gene3D" id="2.40.50.100">
    <property type="match status" value="1"/>
</dbReference>
<dbReference type="InterPro" id="IPR011053">
    <property type="entry name" value="Single_hybrid_motif"/>
</dbReference>
<dbReference type="GO" id="GO:0016407">
    <property type="term" value="F:acetyltransferase activity"/>
    <property type="evidence" value="ECO:0007669"/>
    <property type="project" value="TreeGrafter"/>
</dbReference>
<evidence type="ECO:0000256" key="3">
    <source>
        <dbReference type="ARBA" id="ARBA00022679"/>
    </source>
</evidence>
<evidence type="ECO:0000313" key="10">
    <source>
        <dbReference type="EMBL" id="KHE73718.1"/>
    </source>
</evidence>
<dbReference type="FunFam" id="3.30.559.10:FF:000007">
    <property type="entry name" value="Dihydrolipoamide acetyltransferase component of pyruvate dehydrogenase complex"/>
    <property type="match status" value="1"/>
</dbReference>
<dbReference type="Pfam" id="PF00198">
    <property type="entry name" value="2-oxoacid_dh"/>
    <property type="match status" value="1"/>
</dbReference>
<evidence type="ECO:0000256" key="1">
    <source>
        <dbReference type="ARBA" id="ARBA00001938"/>
    </source>
</evidence>
<comment type="caution">
    <text evidence="10">The sequence shown here is derived from an EMBL/GenBank/DDBJ whole genome shotgun (WGS) entry which is preliminary data.</text>
</comment>
<dbReference type="InterPro" id="IPR003016">
    <property type="entry name" value="2-oxoA_DH_lipoyl-BS"/>
</dbReference>
<dbReference type="Gene3D" id="4.10.320.10">
    <property type="entry name" value="E3-binding domain"/>
    <property type="match status" value="1"/>
</dbReference>
<dbReference type="InterPro" id="IPR050743">
    <property type="entry name" value="2-oxoacid_DH_E2_comp"/>
</dbReference>
<keyword evidence="3 6" id="KW-0808">Transferase</keyword>
<sequence length="483" mass="49772">MSTVQFKLPDVGEGLTEADILTWKVAAGDSVKVNQVIVEIETAKSVVELPCPTAGSVAALLAPEGATVEVGTPIIDILSDDAAAAGSAGAPAAPAGSEGSPDSRPGAEATGDADGSGATLVGYGAREDTKRRGRLGRPRALAEQRAAEPAGPAPSGPTGLLEDAGAPQRPDPSVPSPADTRARAKPPVRKRAKDSGVDLARVTGTGPAGEVTRRDLEQHLAAAGGLPEVTPTTPRTGHTLAAPLAGPTTPLAAPEDDETWTIPLKGVRKATAQAMVASAFTAPHVTEFLDVDVTRTMELVARSRGTEGYAQVNPLAVLSRAVCWALHRTPELNASLQGEQITVSRRVHLGIATATDRGLMVPVVPDAHAMSVGELARRIREVAATAREGRCPPEAMRGGSITITNVGVFGVDSGTPILNPGQTAIVAFGQIRKRPWVVDDELVVRQVATLSVSADHRVVDGAEISRFLADVGAAMEDPSLMLV</sequence>
<feature type="domain" description="Lipoyl-binding" evidence="8">
    <location>
        <begin position="3"/>
        <end position="78"/>
    </location>
</feature>
<dbReference type="Pfam" id="PF00364">
    <property type="entry name" value="Biotin_lipoyl"/>
    <property type="match status" value="1"/>
</dbReference>
<dbReference type="SUPFAM" id="SSF47005">
    <property type="entry name" value="Peripheral subunit-binding domain of 2-oxo acid dehydrogenase complex"/>
    <property type="match status" value="1"/>
</dbReference>
<dbReference type="GO" id="GO:0031405">
    <property type="term" value="F:lipoic acid binding"/>
    <property type="evidence" value="ECO:0007669"/>
    <property type="project" value="TreeGrafter"/>
</dbReference>
<dbReference type="CDD" id="cd06849">
    <property type="entry name" value="lipoyl_domain"/>
    <property type="match status" value="1"/>
</dbReference>
<dbReference type="InterPro" id="IPR036625">
    <property type="entry name" value="E3-bd_dom_sf"/>
</dbReference>
<dbReference type="InterPro" id="IPR000089">
    <property type="entry name" value="Biotin_lipoyl"/>
</dbReference>
<dbReference type="STRING" id="223184.AS25_11235"/>
<proteinExistence type="inferred from homology"/>
<dbReference type="GO" id="GO:0005737">
    <property type="term" value="C:cytoplasm"/>
    <property type="evidence" value="ECO:0007669"/>
    <property type="project" value="TreeGrafter"/>
</dbReference>
<evidence type="ECO:0000256" key="7">
    <source>
        <dbReference type="SAM" id="MobiDB-lite"/>
    </source>
</evidence>